<feature type="transmembrane region" description="Helical" evidence="1">
    <location>
        <begin position="60"/>
        <end position="77"/>
    </location>
</feature>
<reference evidence="3 4" key="1">
    <citation type="submission" date="2015-08" db="EMBL/GenBank/DDBJ databases">
        <title>Complete genome sequence of Sulfurifustis variabilis.</title>
        <authorList>
            <person name="Miura A."/>
            <person name="Kojima H."/>
            <person name="Fukui M."/>
        </authorList>
    </citation>
    <scope>NUCLEOTIDE SEQUENCE [LARGE SCALE GENOMIC DNA]</scope>
    <source>
        <strain evidence="4">skN76</strain>
    </source>
</reference>
<keyword evidence="1" id="KW-1133">Transmembrane helix</keyword>
<evidence type="ECO:0000256" key="1">
    <source>
        <dbReference type="SAM" id="Phobius"/>
    </source>
</evidence>
<evidence type="ECO:0000313" key="4">
    <source>
        <dbReference type="Proteomes" id="UP000218899"/>
    </source>
</evidence>
<dbReference type="EMBL" id="AP014936">
    <property type="protein sequence ID" value="BAU48737.1"/>
    <property type="molecule type" value="Genomic_DNA"/>
</dbReference>
<organism evidence="3 4">
    <name type="scientific">Sulfurifustis variabilis</name>
    <dbReference type="NCBI Taxonomy" id="1675686"/>
    <lineage>
        <taxon>Bacteria</taxon>
        <taxon>Pseudomonadati</taxon>
        <taxon>Pseudomonadota</taxon>
        <taxon>Gammaproteobacteria</taxon>
        <taxon>Acidiferrobacterales</taxon>
        <taxon>Acidiferrobacteraceae</taxon>
        <taxon>Sulfurifustis</taxon>
    </lineage>
</organism>
<keyword evidence="1" id="KW-0812">Transmembrane</keyword>
<gene>
    <name evidence="3" type="ORF">SVA_2187</name>
</gene>
<dbReference type="RefSeq" id="WP_096461220.1">
    <property type="nucleotide sequence ID" value="NZ_AP014936.1"/>
</dbReference>
<feature type="domain" description="SPW repeat-containing integral membrane" evidence="2">
    <location>
        <begin position="6"/>
        <end position="99"/>
    </location>
</feature>
<keyword evidence="4" id="KW-1185">Reference proteome</keyword>
<dbReference type="KEGG" id="sva:SVA_2187"/>
<evidence type="ECO:0000259" key="2">
    <source>
        <dbReference type="Pfam" id="PF03779"/>
    </source>
</evidence>
<dbReference type="Proteomes" id="UP000218899">
    <property type="component" value="Chromosome"/>
</dbReference>
<proteinExistence type="predicted"/>
<sequence>MRATRWQDWLMLALGVWLFVSPLFLGYTDIPQAAWTAYVVGLGLIAFSIVAIVKPALWGEWINLVLGVWLIIAPFIMPHESAAAHWNHLIVGILVVADALLAVWMQPAQQPRHWFLSGRGR</sequence>
<dbReference type="OrthoDB" id="9814124at2"/>
<feature type="transmembrane region" description="Helical" evidence="1">
    <location>
        <begin position="33"/>
        <end position="53"/>
    </location>
</feature>
<dbReference type="AlphaFoldDB" id="A0A1B4VDW4"/>
<dbReference type="InterPro" id="IPR005530">
    <property type="entry name" value="SPW"/>
</dbReference>
<feature type="transmembrane region" description="Helical" evidence="1">
    <location>
        <begin position="9"/>
        <end position="27"/>
    </location>
</feature>
<name>A0A1B4VDW4_9GAMM</name>
<accession>A0A1B4VDW4</accession>
<feature type="transmembrane region" description="Helical" evidence="1">
    <location>
        <begin position="83"/>
        <end position="104"/>
    </location>
</feature>
<dbReference type="Pfam" id="PF03779">
    <property type="entry name" value="SPW"/>
    <property type="match status" value="1"/>
</dbReference>
<keyword evidence="1" id="KW-0472">Membrane</keyword>
<protein>
    <submittedName>
        <fullName evidence="3">SPW repeat protein</fullName>
    </submittedName>
</protein>
<evidence type="ECO:0000313" key="3">
    <source>
        <dbReference type="EMBL" id="BAU48737.1"/>
    </source>
</evidence>